<sequence length="117" mass="13756">MHGQVPEYEAGSLMSQEFAKPTKVRFKVETAPEPEVSWTKPQFKVEPEVTREYVIFQILHFPLFSQMKPYVFAPERDPETVKFLKVEDPITKETKPQLVEAEVVMEKLEFWIIKLLT</sequence>
<evidence type="ECO:0000313" key="2">
    <source>
        <dbReference type="EMBL" id="CAL6113357.1"/>
    </source>
</evidence>
<reference evidence="1" key="1">
    <citation type="submission" date="2023-06" db="EMBL/GenBank/DDBJ databases">
        <authorList>
            <person name="Kurt Z."/>
        </authorList>
    </citation>
    <scope>NUCLEOTIDE SEQUENCE</scope>
</reference>
<evidence type="ECO:0000313" key="3">
    <source>
        <dbReference type="Proteomes" id="UP001642409"/>
    </source>
</evidence>
<gene>
    <name evidence="1" type="ORF">HINF_LOCUS62020</name>
    <name evidence="2" type="ORF">HINF_LOCUS77470</name>
</gene>
<comment type="caution">
    <text evidence="1">The sequence shown here is derived from an EMBL/GenBank/DDBJ whole genome shotgun (WGS) entry which is preliminary data.</text>
</comment>
<dbReference type="EMBL" id="CAXDID020000763">
    <property type="protein sequence ID" value="CAL6113357.1"/>
    <property type="molecule type" value="Genomic_DNA"/>
</dbReference>
<organism evidence="1">
    <name type="scientific">Hexamita inflata</name>
    <dbReference type="NCBI Taxonomy" id="28002"/>
    <lineage>
        <taxon>Eukaryota</taxon>
        <taxon>Metamonada</taxon>
        <taxon>Diplomonadida</taxon>
        <taxon>Hexamitidae</taxon>
        <taxon>Hexamitinae</taxon>
        <taxon>Hexamita</taxon>
    </lineage>
</organism>
<accession>A0AA86RXH6</accession>
<proteinExistence type="predicted"/>
<name>A0AA86RXH6_9EUKA</name>
<evidence type="ECO:0000313" key="1">
    <source>
        <dbReference type="EMBL" id="CAI9974375.1"/>
    </source>
</evidence>
<dbReference type="Proteomes" id="UP001642409">
    <property type="component" value="Unassembled WGS sequence"/>
</dbReference>
<protein>
    <submittedName>
        <fullName evidence="2">Hypothetical_protein</fullName>
    </submittedName>
</protein>
<dbReference type="EMBL" id="CATOUU010001143">
    <property type="protein sequence ID" value="CAI9974375.1"/>
    <property type="molecule type" value="Genomic_DNA"/>
</dbReference>
<keyword evidence="3" id="KW-1185">Reference proteome</keyword>
<reference evidence="2 3" key="2">
    <citation type="submission" date="2024-07" db="EMBL/GenBank/DDBJ databases">
        <authorList>
            <person name="Akdeniz Z."/>
        </authorList>
    </citation>
    <scope>NUCLEOTIDE SEQUENCE [LARGE SCALE GENOMIC DNA]</scope>
</reference>
<dbReference type="AlphaFoldDB" id="A0AA86RXH6"/>